<dbReference type="RefSeq" id="WP_307452512.1">
    <property type="nucleotide sequence ID" value="NZ_JAUTAL010000001.1"/>
</dbReference>
<accession>A0ABU0TMS0</accession>
<dbReference type="EMBL" id="JAUTAL010000001">
    <property type="protein sequence ID" value="MDQ1098332.1"/>
    <property type="molecule type" value="Genomic_DNA"/>
</dbReference>
<feature type="signal peptide" evidence="2">
    <location>
        <begin position="1"/>
        <end position="19"/>
    </location>
</feature>
<dbReference type="Pfam" id="PF18962">
    <property type="entry name" value="Por_Secre_tail"/>
    <property type="match status" value="1"/>
</dbReference>
<dbReference type="NCBIfam" id="TIGR04183">
    <property type="entry name" value="Por_Secre_tail"/>
    <property type="match status" value="1"/>
</dbReference>
<protein>
    <recommendedName>
        <fullName evidence="3">Secretion system C-terminal sorting domain-containing protein</fullName>
    </recommendedName>
</protein>
<keyword evidence="5" id="KW-1185">Reference proteome</keyword>
<dbReference type="Proteomes" id="UP001225072">
    <property type="component" value="Unassembled WGS sequence"/>
</dbReference>
<dbReference type="InterPro" id="IPR026444">
    <property type="entry name" value="Secre_tail"/>
</dbReference>
<evidence type="ECO:0000313" key="5">
    <source>
        <dbReference type="Proteomes" id="UP001225072"/>
    </source>
</evidence>
<feature type="chain" id="PRO_5045571505" description="Secretion system C-terminal sorting domain-containing protein" evidence="2">
    <location>
        <begin position="20"/>
        <end position="353"/>
    </location>
</feature>
<reference evidence="4 5" key="1">
    <citation type="submission" date="2023-07" db="EMBL/GenBank/DDBJ databases">
        <title>Functional and genomic diversity of the sorghum phyllosphere microbiome.</title>
        <authorList>
            <person name="Shade A."/>
        </authorList>
    </citation>
    <scope>NUCLEOTIDE SEQUENCE [LARGE SCALE GENOMIC DNA]</scope>
    <source>
        <strain evidence="4 5">SORGH_AS_1064</strain>
    </source>
</reference>
<evidence type="ECO:0000259" key="3">
    <source>
        <dbReference type="Pfam" id="PF18962"/>
    </source>
</evidence>
<feature type="domain" description="Secretion system C-terminal sorting" evidence="3">
    <location>
        <begin position="273"/>
        <end position="351"/>
    </location>
</feature>
<sequence length="353" mass="39838">MKKLISIFFVLVFSSSIYAGWSTSERKNCKWWNKKYHATARVFTGLFASQTTGNCGYAYAEKIKNCAWQKASRGDNGVWAQGGVNKRICSRGEVITLLDEFFLPQTDETEEIIEESEIKAAPSIFDEASHSVIIPNITGKIRLKKDNGFYSDLRFSIWKPTDDTVNFVEDETMDDSEILHQITVKVTDEGLIFKGELVTEDIKSKFNVVKTGDEIYVEISDLSLKFPIDENISLDDLAVQIEGDGAPDTKANASKMSHNTEMAIANNEYKFNVYPNPTSDFINIEFSNNLSEGNTNIQIYNFSGKKVKDVYNDQINRGNLKSLKIDLSSLPKGEYFILIDSNGKRLSKKIIKD</sequence>
<organism evidence="4 5">
    <name type="scientific">Chryseobacterium camelliae</name>
    <dbReference type="NCBI Taxonomy" id="1265445"/>
    <lineage>
        <taxon>Bacteria</taxon>
        <taxon>Pseudomonadati</taxon>
        <taxon>Bacteroidota</taxon>
        <taxon>Flavobacteriia</taxon>
        <taxon>Flavobacteriales</taxon>
        <taxon>Weeksellaceae</taxon>
        <taxon>Chryseobacterium group</taxon>
        <taxon>Chryseobacterium</taxon>
    </lineage>
</organism>
<evidence type="ECO:0000256" key="1">
    <source>
        <dbReference type="ARBA" id="ARBA00022729"/>
    </source>
</evidence>
<evidence type="ECO:0000256" key="2">
    <source>
        <dbReference type="SAM" id="SignalP"/>
    </source>
</evidence>
<evidence type="ECO:0000313" key="4">
    <source>
        <dbReference type="EMBL" id="MDQ1098332.1"/>
    </source>
</evidence>
<comment type="caution">
    <text evidence="4">The sequence shown here is derived from an EMBL/GenBank/DDBJ whole genome shotgun (WGS) entry which is preliminary data.</text>
</comment>
<proteinExistence type="predicted"/>
<gene>
    <name evidence="4" type="ORF">QE404_003479</name>
</gene>
<name>A0ABU0TMS0_9FLAO</name>
<keyword evidence="1 2" id="KW-0732">Signal</keyword>